<dbReference type="AlphaFoldDB" id="A0A1L8STY8"/>
<dbReference type="Proteomes" id="UP000183700">
    <property type="component" value="Unassembled WGS sequence"/>
</dbReference>
<keyword evidence="2" id="KW-1185">Reference proteome</keyword>
<protein>
    <submittedName>
        <fullName evidence="1">Glutamate racemase</fullName>
    </submittedName>
</protein>
<comment type="caution">
    <text evidence="1">The sequence shown here is derived from an EMBL/GenBank/DDBJ whole genome shotgun (WGS) entry which is preliminary data.</text>
</comment>
<evidence type="ECO:0000313" key="1">
    <source>
        <dbReference type="EMBL" id="OJG35403.1"/>
    </source>
</evidence>
<organism evidence="1 2">
    <name type="scientific">Enterococcus devriesei</name>
    <dbReference type="NCBI Taxonomy" id="319970"/>
    <lineage>
        <taxon>Bacteria</taxon>
        <taxon>Bacillati</taxon>
        <taxon>Bacillota</taxon>
        <taxon>Bacilli</taxon>
        <taxon>Lactobacillales</taxon>
        <taxon>Enterococcaceae</taxon>
        <taxon>Enterococcus</taxon>
    </lineage>
</organism>
<dbReference type="SUPFAM" id="SSF53681">
    <property type="entry name" value="Aspartate/glutamate racemase"/>
    <property type="match status" value="1"/>
</dbReference>
<accession>A0A1L8STY8</accession>
<dbReference type="STRING" id="319970.RV00_GL002588"/>
<dbReference type="Gene3D" id="3.40.50.1860">
    <property type="match status" value="2"/>
</dbReference>
<dbReference type="RefSeq" id="WP_071862387.1">
    <property type="nucleotide sequence ID" value="NZ_JBHLVS010000013.1"/>
</dbReference>
<dbReference type="Pfam" id="PF01177">
    <property type="entry name" value="Asp_Glu_race"/>
    <property type="match status" value="1"/>
</dbReference>
<sequence>MVKIAVMAGTPVDTKMGAALIQDFPCELIELAISKNPVQQTYFQTLPTSEKMQQIEKRIQQLVREKVDLLLVYCNSLSASIDFDYFAEQYALTIVTPFQMYAAFAEKYGRIGVLAANGQGAAGIESVLVQHHAGIQVYNVTNLDWVQAVEAKIAPNIIVDQFGLTDSMSFFQKNHVEAILIGCTHFPYFLAEYQSRTTIPCLNPDEALIATIKSILFDTEKF</sequence>
<evidence type="ECO:0000313" key="2">
    <source>
        <dbReference type="Proteomes" id="UP000183700"/>
    </source>
</evidence>
<gene>
    <name evidence="1" type="ORF">RV00_GL002588</name>
</gene>
<reference evidence="1 2" key="1">
    <citation type="submission" date="2014-12" db="EMBL/GenBank/DDBJ databases">
        <title>Draft genome sequences of 29 type strains of Enterococci.</title>
        <authorList>
            <person name="Zhong Z."/>
            <person name="Sun Z."/>
            <person name="Liu W."/>
            <person name="Zhang W."/>
            <person name="Zhang H."/>
        </authorList>
    </citation>
    <scope>NUCLEOTIDE SEQUENCE [LARGE SCALE GENOMIC DNA]</scope>
    <source>
        <strain evidence="1 2">DSM 22802</strain>
    </source>
</reference>
<dbReference type="EMBL" id="JXKM01000006">
    <property type="protein sequence ID" value="OJG35403.1"/>
    <property type="molecule type" value="Genomic_DNA"/>
</dbReference>
<dbReference type="OrthoDB" id="9801055at2"/>
<name>A0A1L8STY8_9ENTE</name>
<dbReference type="GO" id="GO:0047661">
    <property type="term" value="F:amino-acid racemase activity"/>
    <property type="evidence" value="ECO:0007669"/>
    <property type="project" value="InterPro"/>
</dbReference>
<dbReference type="InterPro" id="IPR001920">
    <property type="entry name" value="Asp/Glu_race"/>
</dbReference>
<proteinExistence type="predicted"/>
<dbReference type="InterPro" id="IPR015942">
    <property type="entry name" value="Asp/Glu/hydantoin_racemase"/>
</dbReference>